<feature type="region of interest" description="Disordered" evidence="1">
    <location>
        <begin position="82"/>
        <end position="104"/>
    </location>
</feature>
<keyword evidence="2" id="KW-1133">Transmembrane helix</keyword>
<evidence type="ECO:0000313" key="5">
    <source>
        <dbReference type="Proteomes" id="UP000733379"/>
    </source>
</evidence>
<comment type="caution">
    <text evidence="4">The sequence shown here is derived from an EMBL/GenBank/DDBJ whole genome shotgun (WGS) entry which is preliminary data.</text>
</comment>
<dbReference type="InterPro" id="IPR043724">
    <property type="entry name" value="DUF5666"/>
</dbReference>
<dbReference type="Pfam" id="PF18914">
    <property type="entry name" value="DUF5666"/>
    <property type="match status" value="1"/>
</dbReference>
<protein>
    <recommendedName>
        <fullName evidence="3">DUF5666 domain-containing protein</fullName>
    </recommendedName>
</protein>
<feature type="compositionally biased region" description="Polar residues" evidence="1">
    <location>
        <begin position="59"/>
        <end position="68"/>
    </location>
</feature>
<keyword evidence="2" id="KW-0472">Membrane</keyword>
<evidence type="ECO:0000256" key="2">
    <source>
        <dbReference type="SAM" id="Phobius"/>
    </source>
</evidence>
<name>A0ABS6B748_9NOCA</name>
<accession>A0ABS6B748</accession>
<keyword evidence="5" id="KW-1185">Reference proteome</keyword>
<proteinExistence type="predicted"/>
<reference evidence="4 5" key="1">
    <citation type="submission" date="2021-06" db="EMBL/GenBank/DDBJ databases">
        <title>Actinomycetes sequencing.</title>
        <authorList>
            <person name="Shan Q."/>
        </authorList>
    </citation>
    <scope>NUCLEOTIDE SEQUENCE [LARGE SCALE GENOMIC DNA]</scope>
    <source>
        <strain evidence="4 5">NEAU-G5</strain>
    </source>
</reference>
<dbReference type="RefSeq" id="WP_215922215.1">
    <property type="nucleotide sequence ID" value="NZ_JAHKNI010000013.1"/>
</dbReference>
<evidence type="ECO:0000313" key="4">
    <source>
        <dbReference type="EMBL" id="MBU3066138.1"/>
    </source>
</evidence>
<feature type="transmembrane region" description="Helical" evidence="2">
    <location>
        <begin position="153"/>
        <end position="176"/>
    </location>
</feature>
<evidence type="ECO:0000256" key="1">
    <source>
        <dbReference type="SAM" id="MobiDB-lite"/>
    </source>
</evidence>
<sequence length="307" mass="31352">MTNPSDPWGQRPDSPETPTEHIGGRGAAEGAQAGEHSEAPPPPPAEFYPYNEPVPGPNATRQLPPYQSQWGVYDTPGAYDTQWGGPPETQYAQGGSAGPTEYHPTVQYGPGDGPTAEYGPDDVPTEYVPGAVPVYVPGAGPAGPRGRNRAGTWVLLSLGIFGVVVLGAAALGFFLAGHDSSSSSAPDALTTSRPTAQFPLFPQTSGGVAPSRPGLPGSDNLGATMGTVATNDGSTLTIDSLSGSTITVHTDAKTQVITLGSGTLADLHAGDMVVVQGNKNPDGTILAKMIIGTVVPASTTQVPYPTR</sequence>
<feature type="compositionally biased region" description="Pro residues" evidence="1">
    <location>
        <begin position="39"/>
        <end position="56"/>
    </location>
</feature>
<feature type="domain" description="DUF5666" evidence="3">
    <location>
        <begin position="226"/>
        <end position="290"/>
    </location>
</feature>
<gene>
    <name evidence="4" type="ORF">KO481_32055</name>
</gene>
<organism evidence="4 5">
    <name type="scientific">Nocardia albiluteola</name>
    <dbReference type="NCBI Taxonomy" id="2842303"/>
    <lineage>
        <taxon>Bacteria</taxon>
        <taxon>Bacillati</taxon>
        <taxon>Actinomycetota</taxon>
        <taxon>Actinomycetes</taxon>
        <taxon>Mycobacteriales</taxon>
        <taxon>Nocardiaceae</taxon>
        <taxon>Nocardia</taxon>
    </lineage>
</organism>
<dbReference type="Proteomes" id="UP000733379">
    <property type="component" value="Unassembled WGS sequence"/>
</dbReference>
<feature type="region of interest" description="Disordered" evidence="1">
    <location>
        <begin position="1"/>
        <end position="68"/>
    </location>
</feature>
<keyword evidence="2" id="KW-0812">Transmembrane</keyword>
<evidence type="ECO:0000259" key="3">
    <source>
        <dbReference type="Pfam" id="PF18914"/>
    </source>
</evidence>
<dbReference type="EMBL" id="JAHKNI010000013">
    <property type="protein sequence ID" value="MBU3066138.1"/>
    <property type="molecule type" value="Genomic_DNA"/>
</dbReference>